<dbReference type="GO" id="GO:0015074">
    <property type="term" value="P:DNA integration"/>
    <property type="evidence" value="ECO:0007669"/>
    <property type="project" value="InterPro"/>
</dbReference>
<dbReference type="InterPro" id="IPR041577">
    <property type="entry name" value="RT_RNaseH_2"/>
</dbReference>
<dbReference type="InterPro" id="IPR043128">
    <property type="entry name" value="Rev_trsase/Diguanyl_cyclase"/>
</dbReference>
<keyword evidence="4" id="KW-1185">Reference proteome</keyword>
<evidence type="ECO:0000313" key="3">
    <source>
        <dbReference type="EMBL" id="KAG2228633.1"/>
    </source>
</evidence>
<dbReference type="PANTHER" id="PTHR37984">
    <property type="entry name" value="PROTEIN CBG26694"/>
    <property type="match status" value="1"/>
</dbReference>
<evidence type="ECO:0000259" key="2">
    <source>
        <dbReference type="PROSITE" id="PS50994"/>
    </source>
</evidence>
<comment type="caution">
    <text evidence="3">The sequence shown here is derived from an EMBL/GenBank/DDBJ whole genome shotgun (WGS) entry which is preliminary data.</text>
</comment>
<dbReference type="PROSITE" id="PS50994">
    <property type="entry name" value="INTEGRASE"/>
    <property type="match status" value="1"/>
</dbReference>
<dbReference type="InterPro" id="IPR001584">
    <property type="entry name" value="Integrase_cat-core"/>
</dbReference>
<dbReference type="Pfam" id="PF00078">
    <property type="entry name" value="RVT_1"/>
    <property type="match status" value="1"/>
</dbReference>
<dbReference type="Gene3D" id="1.10.340.70">
    <property type="match status" value="1"/>
</dbReference>
<dbReference type="InterPro" id="IPR036397">
    <property type="entry name" value="RNaseH_sf"/>
</dbReference>
<dbReference type="InterPro" id="IPR050951">
    <property type="entry name" value="Retrovirus_Pol_polyprotein"/>
</dbReference>
<dbReference type="GO" id="GO:0003676">
    <property type="term" value="F:nucleic acid binding"/>
    <property type="evidence" value="ECO:0007669"/>
    <property type="project" value="InterPro"/>
</dbReference>
<dbReference type="PANTHER" id="PTHR37984:SF5">
    <property type="entry name" value="PROTEIN NYNRIN-LIKE"/>
    <property type="match status" value="1"/>
</dbReference>
<dbReference type="InterPro" id="IPR000477">
    <property type="entry name" value="RT_dom"/>
</dbReference>
<dbReference type="Gene3D" id="3.30.420.10">
    <property type="entry name" value="Ribonuclease H-like superfamily/Ribonuclease H"/>
    <property type="match status" value="1"/>
</dbReference>
<keyword evidence="1" id="KW-0511">Multifunctional enzyme</keyword>
<evidence type="ECO:0000256" key="1">
    <source>
        <dbReference type="ARBA" id="ARBA00023268"/>
    </source>
</evidence>
<dbReference type="Gene3D" id="3.30.70.270">
    <property type="match status" value="2"/>
</dbReference>
<dbReference type="SUPFAM" id="SSF56672">
    <property type="entry name" value="DNA/RNA polymerases"/>
    <property type="match status" value="1"/>
</dbReference>
<dbReference type="FunFam" id="3.30.70.270:FF:000020">
    <property type="entry name" value="Transposon Tf2-6 polyprotein-like Protein"/>
    <property type="match status" value="1"/>
</dbReference>
<accession>A0A8H7SHP8</accession>
<gene>
    <name evidence="3" type="ORF">INT48_001502</name>
</gene>
<name>A0A8H7SHP8_9FUNG</name>
<dbReference type="InterPro" id="IPR041588">
    <property type="entry name" value="Integrase_H2C2"/>
</dbReference>
<dbReference type="Proteomes" id="UP000613177">
    <property type="component" value="Unassembled WGS sequence"/>
</dbReference>
<feature type="domain" description="Integrase catalytic" evidence="2">
    <location>
        <begin position="454"/>
        <end position="613"/>
    </location>
</feature>
<evidence type="ECO:0000313" key="4">
    <source>
        <dbReference type="Proteomes" id="UP000613177"/>
    </source>
</evidence>
<dbReference type="Pfam" id="PF17921">
    <property type="entry name" value="Integrase_H2C2"/>
    <property type="match status" value="1"/>
</dbReference>
<dbReference type="Gene3D" id="3.10.20.370">
    <property type="match status" value="1"/>
</dbReference>
<sequence>MSNAYNSFKVDEASQEVLSFTFDDKTYKWVGTCFGLKFVTSQFCRVMNIIFNCEAQIATYVDDCCIFSDVENHAEIVTRAIEKLTAANLKINFAKCIFFKSSIYMLGFVVGPGITKIDQRRLSNINEWPIPKSAEQVRKIMGVVSYLRNYVPKISDIAAPLDALRNDKDVLNKWTSFHTDRLNNIKQILMSKAVLHTPDMQKKMYLETDASQYAASAVLTQRDNNGRTIIIAMASTSLPSSAQNWSVNRRELFAIYYGFQRFRSLLLGHQDIEVWTDHKAITFYYTTHIPNRTIQSYMDVLSEFSFSVTYIKGINNVLPDLLSRLIILERRKKNPVESFKKTDKVITTDKFIYKRNIRSTDKNLNILAIKLNSPKFKDTITDYIAPPIESRHALLNDVHTLGHFGSESIVQRLHADGLHWTGIFAEAQQIVSSCIHCARHNVVRRGFHGLKSIVSAEPFAHIATDMAGPFSLTLRNNMYILIVVDICTRYIIARALPNKQSDTIANTLCQIFGDYAFPSTCLVSDNGAEYKNTLMNSITNVLGIPHRFSTAGYPQSNGSGENAVKIIVNTVRKMCGNDTSKWDMILPAAQLACNLKIRNRTGSSPFSLMFARRFPKIQDCTDPAVKATLPKKVVTVEDLIKKADYMADIVFPAIHERTNKLMEIQRKQFDKKNYLVDIPIGTTVMIRLPSRTTKLSPL</sequence>
<reference evidence="3" key="1">
    <citation type="submission" date="2021-01" db="EMBL/GenBank/DDBJ databases">
        <title>Metabolic potential, ecology and presence of endohyphal bacteria is reflected in genomic diversity of Mucoromycotina.</title>
        <authorList>
            <person name="Muszewska A."/>
            <person name="Okrasinska A."/>
            <person name="Steczkiewicz K."/>
            <person name="Drgas O."/>
            <person name="Orlowska M."/>
            <person name="Perlinska-Lenart U."/>
            <person name="Aleksandrzak-Piekarczyk T."/>
            <person name="Szatraj K."/>
            <person name="Zielenkiewicz U."/>
            <person name="Pilsyk S."/>
            <person name="Malc E."/>
            <person name="Mieczkowski P."/>
            <person name="Kruszewska J.S."/>
            <person name="Biernat P."/>
            <person name="Pawlowska J."/>
        </authorList>
    </citation>
    <scope>NUCLEOTIDE SEQUENCE</scope>
    <source>
        <strain evidence="3">WA0000018081</strain>
    </source>
</reference>
<proteinExistence type="predicted"/>
<dbReference type="InterPro" id="IPR012337">
    <property type="entry name" value="RNaseH-like_sf"/>
</dbReference>
<organism evidence="3 4">
    <name type="scientific">Thamnidium elegans</name>
    <dbReference type="NCBI Taxonomy" id="101142"/>
    <lineage>
        <taxon>Eukaryota</taxon>
        <taxon>Fungi</taxon>
        <taxon>Fungi incertae sedis</taxon>
        <taxon>Mucoromycota</taxon>
        <taxon>Mucoromycotina</taxon>
        <taxon>Mucoromycetes</taxon>
        <taxon>Mucorales</taxon>
        <taxon>Mucorineae</taxon>
        <taxon>Mucoraceae</taxon>
        <taxon>Thamnidium</taxon>
    </lineage>
</organism>
<dbReference type="GO" id="GO:0003824">
    <property type="term" value="F:catalytic activity"/>
    <property type="evidence" value="ECO:0007669"/>
    <property type="project" value="UniProtKB-KW"/>
</dbReference>
<dbReference type="CDD" id="cd09274">
    <property type="entry name" value="RNase_HI_RT_Ty3"/>
    <property type="match status" value="1"/>
</dbReference>
<dbReference type="Pfam" id="PF17919">
    <property type="entry name" value="RT_RNaseH_2"/>
    <property type="match status" value="1"/>
</dbReference>
<dbReference type="GO" id="GO:0005634">
    <property type="term" value="C:nucleus"/>
    <property type="evidence" value="ECO:0007669"/>
    <property type="project" value="UniProtKB-ARBA"/>
</dbReference>
<dbReference type="InterPro" id="IPR043502">
    <property type="entry name" value="DNA/RNA_pol_sf"/>
</dbReference>
<dbReference type="Pfam" id="PF00665">
    <property type="entry name" value="rve"/>
    <property type="match status" value="1"/>
</dbReference>
<protein>
    <recommendedName>
        <fullName evidence="2">Integrase catalytic domain-containing protein</fullName>
    </recommendedName>
</protein>
<dbReference type="SUPFAM" id="SSF53098">
    <property type="entry name" value="Ribonuclease H-like"/>
    <property type="match status" value="1"/>
</dbReference>
<dbReference type="AlphaFoldDB" id="A0A8H7SHP8"/>
<dbReference type="EMBL" id="JAEPRE010000391">
    <property type="protein sequence ID" value="KAG2228633.1"/>
    <property type="molecule type" value="Genomic_DNA"/>
</dbReference>